<evidence type="ECO:0000313" key="3">
    <source>
        <dbReference type="Proteomes" id="UP000305874"/>
    </source>
</evidence>
<evidence type="ECO:0000313" key="2">
    <source>
        <dbReference type="EMBL" id="TMP70478.1"/>
    </source>
</evidence>
<proteinExistence type="predicted"/>
<dbReference type="Proteomes" id="UP000305874">
    <property type="component" value="Unassembled WGS sequence"/>
</dbReference>
<dbReference type="SUPFAM" id="SSF55031">
    <property type="entry name" value="Bacterial exopeptidase dimerisation domain"/>
    <property type="match status" value="1"/>
</dbReference>
<reference evidence="2 3" key="1">
    <citation type="submission" date="2017-12" db="EMBL/GenBank/DDBJ databases">
        <authorList>
            <person name="Paulsen S."/>
            <person name="Gram L.K."/>
        </authorList>
    </citation>
    <scope>NUCLEOTIDE SEQUENCE [LARGE SCALE GENOMIC DNA]</scope>
    <source>
        <strain evidence="2 3">S2897</strain>
    </source>
</reference>
<feature type="non-terminal residue" evidence="2">
    <location>
        <position position="106"/>
    </location>
</feature>
<dbReference type="EMBL" id="PNCG01000916">
    <property type="protein sequence ID" value="TMP70478.1"/>
    <property type="molecule type" value="Genomic_DNA"/>
</dbReference>
<dbReference type="Gene3D" id="3.30.70.360">
    <property type="match status" value="1"/>
</dbReference>
<dbReference type="InterPro" id="IPR036264">
    <property type="entry name" value="Bact_exopeptidase_dim_dom"/>
</dbReference>
<keyword evidence="2" id="KW-0378">Hydrolase</keyword>
<name>A0A5S3YDN4_9GAMM</name>
<feature type="domain" description="Peptidase M20 dimerisation" evidence="1">
    <location>
        <begin position="2"/>
        <end position="64"/>
    </location>
</feature>
<comment type="caution">
    <text evidence="2">The sequence shown here is derived from an EMBL/GenBank/DDBJ whole genome shotgun (WGS) entry which is preliminary data.</text>
</comment>
<organism evidence="2 3">
    <name type="scientific">Pseudoalteromonas ruthenica</name>
    <dbReference type="NCBI Taxonomy" id="151081"/>
    <lineage>
        <taxon>Bacteria</taxon>
        <taxon>Pseudomonadati</taxon>
        <taxon>Pseudomonadota</taxon>
        <taxon>Gammaproteobacteria</taxon>
        <taxon>Alteromonadales</taxon>
        <taxon>Pseudoalteromonadaceae</taxon>
        <taxon>Pseudoalteromonas</taxon>
    </lineage>
</organism>
<dbReference type="InterPro" id="IPR011650">
    <property type="entry name" value="Peptidase_M20_dimer"/>
</dbReference>
<dbReference type="RefSeq" id="WP_171042013.1">
    <property type="nucleotide sequence ID" value="NZ_PNCG01000916.1"/>
</dbReference>
<protein>
    <submittedName>
        <fullName evidence="2">Acetylornithine deacetylase</fullName>
        <ecNumber evidence="2">3.5.1.16</ecNumber>
    </submittedName>
</protein>
<reference evidence="3" key="2">
    <citation type="submission" date="2019-06" db="EMBL/GenBank/DDBJ databases">
        <title>Co-occurence of chitin degradation, pigmentation and bioactivity in marine Pseudoalteromonas.</title>
        <authorList>
            <person name="Sonnenschein E.C."/>
            <person name="Bech P.K."/>
        </authorList>
    </citation>
    <scope>NUCLEOTIDE SEQUENCE [LARGE SCALE GENOMIC DNA]</scope>
    <source>
        <strain evidence="3">S2897</strain>
    </source>
</reference>
<evidence type="ECO:0000259" key="1">
    <source>
        <dbReference type="Pfam" id="PF07687"/>
    </source>
</evidence>
<feature type="non-terminal residue" evidence="2">
    <location>
        <position position="1"/>
    </location>
</feature>
<dbReference type="EC" id="3.5.1.16" evidence="2"/>
<dbReference type="Pfam" id="PF07687">
    <property type="entry name" value="M20_dimer"/>
    <property type="match status" value="1"/>
</dbReference>
<sequence>ELKNKYSIEHFAIPYPTLNLGHIHGGDNANRICGCCELHIDIRPLPGLSIQELQLLLLNAIKPINDEFPNSVSVVDMHEPIPAFSGANDNALVKLAEKISEEQAVA</sequence>
<gene>
    <name evidence="2" type="ORF">CWC05_23130</name>
</gene>
<dbReference type="GO" id="GO:0008777">
    <property type="term" value="F:acetylornithine deacetylase activity"/>
    <property type="evidence" value="ECO:0007669"/>
    <property type="project" value="UniProtKB-EC"/>
</dbReference>
<accession>A0A5S3YDN4</accession>
<dbReference type="AlphaFoldDB" id="A0A5S3YDN4"/>